<dbReference type="OrthoDB" id="5903604at2"/>
<evidence type="ECO:0000313" key="1">
    <source>
        <dbReference type="EMBL" id="SKB68484.1"/>
    </source>
</evidence>
<gene>
    <name evidence="1" type="ORF">SAMN05660776_2557</name>
</gene>
<evidence type="ECO:0000313" key="2">
    <source>
        <dbReference type="Proteomes" id="UP000190230"/>
    </source>
</evidence>
<dbReference type="EMBL" id="FUYY01000004">
    <property type="protein sequence ID" value="SKB68484.1"/>
    <property type="molecule type" value="Genomic_DNA"/>
</dbReference>
<accession>A0A1T5D9U6</accession>
<dbReference type="AlphaFoldDB" id="A0A1T5D9U6"/>
<organism evidence="1 2">
    <name type="scientific">Salegentibacter holothuriorum</name>
    <dbReference type="NCBI Taxonomy" id="241145"/>
    <lineage>
        <taxon>Bacteria</taxon>
        <taxon>Pseudomonadati</taxon>
        <taxon>Bacteroidota</taxon>
        <taxon>Flavobacteriia</taxon>
        <taxon>Flavobacteriales</taxon>
        <taxon>Flavobacteriaceae</taxon>
        <taxon>Salegentibacter</taxon>
    </lineage>
</organism>
<dbReference type="Proteomes" id="UP000190230">
    <property type="component" value="Unassembled WGS sequence"/>
</dbReference>
<sequence length="327" mass="38510">MRILHLIGNGFDLNLKMKTSYKEFYQYYKSVKSDDKEIKLLKEHIEEYYKNWSDLELALGEYTEKLENLNQFDNVFDDIGDHLAAYLQEEENKFDSSKIDKDKFYNHLAFPENNLPLADRNKILAYKSKFKRSHWGIDLVTFNYTRILDKIIVEKQQQLVLKTQQNIQTTITLRGVDHIHGFTDDRMILGVNDLSQIKNKSFHSNQNVLEAIVKEKCNKASRHTLDELLKRKINVSDLICIFGSSIGDTDNIWWELIGERLKKNIPLIIFTKGEEIPARRKYKSNRVERDIKTYFLNKTKLSQKEKDAIMPNIYVGLNSGMFNDIRN</sequence>
<keyword evidence="2" id="KW-1185">Reference proteome</keyword>
<dbReference type="Pfam" id="PF14253">
    <property type="entry name" value="AbiH"/>
    <property type="match status" value="1"/>
</dbReference>
<dbReference type="InterPro" id="IPR025935">
    <property type="entry name" value="AbiH"/>
</dbReference>
<proteinExistence type="predicted"/>
<name>A0A1T5D9U6_9FLAO</name>
<protein>
    <submittedName>
        <fullName evidence="1">Bacteriophage abortive infection AbiH</fullName>
    </submittedName>
</protein>
<reference evidence="2" key="1">
    <citation type="submission" date="2017-02" db="EMBL/GenBank/DDBJ databases">
        <authorList>
            <person name="Varghese N."/>
            <person name="Submissions S."/>
        </authorList>
    </citation>
    <scope>NUCLEOTIDE SEQUENCE [LARGE SCALE GENOMIC DNA]</scope>
    <source>
        <strain evidence="2">DSM 23405</strain>
    </source>
</reference>
<dbReference type="STRING" id="241145.SAMN05660776_2557"/>
<dbReference type="RefSeq" id="WP_079721390.1">
    <property type="nucleotide sequence ID" value="NZ_FUYY01000004.1"/>
</dbReference>